<comment type="caution">
    <text evidence="4">The sequence shown here is derived from an EMBL/GenBank/DDBJ whole genome shotgun (WGS) entry which is preliminary data.</text>
</comment>
<keyword evidence="2" id="KW-0812">Transmembrane</keyword>
<keyword evidence="5" id="KW-1185">Reference proteome</keyword>
<dbReference type="InterPro" id="IPR035986">
    <property type="entry name" value="PKD_dom_sf"/>
</dbReference>
<evidence type="ECO:0000256" key="2">
    <source>
        <dbReference type="SAM" id="Phobius"/>
    </source>
</evidence>
<feature type="compositionally biased region" description="Polar residues" evidence="1">
    <location>
        <begin position="346"/>
        <end position="370"/>
    </location>
</feature>
<gene>
    <name evidence="4" type="ORF">NDI56_11185</name>
</gene>
<dbReference type="Gene3D" id="2.60.40.10">
    <property type="entry name" value="Immunoglobulins"/>
    <property type="match status" value="3"/>
</dbReference>
<sequence length="431" mass="43513">MAYGIKLPALVAVALLLTGFATAGATVSDESAASIGVTPAKRAALAENESTNEPPTAEANGPYEVGEGGTVSLFSQGSSDPDGAVDSTSWWVADGPGSISDGEYEAPSSVSNGTTVTVELTVRDDDGAAATDRATILIDNDNAAPTVVLPDNVTVSTGAVVTLAADRVRDPDGYVTTTRWELLDGVGTLSGDTYRAPSAVTDGDAATVQFTASDRRGETTRRNLTVRVEDSNLPPTADAGGNYTTTAGDAVRLNATASTDPDSRLRRLSWTVVDGPGAVSLGRYQPPSEVNTTTRVTVRLTAVDTAGARDNATATVVVEPDPSPEVTDGGTETPTAAPSPEVTDGGTETPTATPSPEVTDSGTETPTATPSPGRITVTASRTATDTARTGLTSTDTTDGSGSGSSGPAMLVVAVTFVTAVALAFVAGRRSA</sequence>
<feature type="compositionally biased region" description="Low complexity" evidence="1">
    <location>
        <begin position="376"/>
        <end position="399"/>
    </location>
</feature>
<dbReference type="SUPFAM" id="SSF49299">
    <property type="entry name" value="PKD domain"/>
    <property type="match status" value="1"/>
</dbReference>
<evidence type="ECO:0000256" key="1">
    <source>
        <dbReference type="SAM" id="MobiDB-lite"/>
    </source>
</evidence>
<dbReference type="Proteomes" id="UP001259659">
    <property type="component" value="Unassembled WGS sequence"/>
</dbReference>
<feature type="domain" description="PKD" evidence="3">
    <location>
        <begin position="52"/>
        <end position="136"/>
    </location>
</feature>
<keyword evidence="2" id="KW-1133">Transmembrane helix</keyword>
<feature type="region of interest" description="Disordered" evidence="1">
    <location>
        <begin position="311"/>
        <end position="405"/>
    </location>
</feature>
<keyword evidence="2" id="KW-0472">Membrane</keyword>
<protein>
    <submittedName>
        <fullName evidence="4">PKD domain-containing protein</fullName>
    </submittedName>
</protein>
<dbReference type="InterPro" id="IPR013783">
    <property type="entry name" value="Ig-like_fold"/>
</dbReference>
<feature type="region of interest" description="Disordered" evidence="1">
    <location>
        <begin position="44"/>
        <end position="88"/>
    </location>
</feature>
<evidence type="ECO:0000313" key="4">
    <source>
        <dbReference type="EMBL" id="MDS0259958.1"/>
    </source>
</evidence>
<organism evidence="4 5">
    <name type="scientific">Haloarcula saliterrae</name>
    <dbReference type="NCBI Taxonomy" id="2950534"/>
    <lineage>
        <taxon>Archaea</taxon>
        <taxon>Methanobacteriati</taxon>
        <taxon>Methanobacteriota</taxon>
        <taxon>Stenosarchaea group</taxon>
        <taxon>Halobacteria</taxon>
        <taxon>Halobacteriales</taxon>
        <taxon>Haloarculaceae</taxon>
        <taxon>Haloarcula</taxon>
    </lineage>
</organism>
<dbReference type="InterPro" id="IPR000601">
    <property type="entry name" value="PKD_dom"/>
</dbReference>
<feature type="domain" description="PKD" evidence="3">
    <location>
        <begin position="232"/>
        <end position="317"/>
    </location>
</feature>
<dbReference type="EMBL" id="JAMQON010000002">
    <property type="protein sequence ID" value="MDS0259958.1"/>
    <property type="molecule type" value="Genomic_DNA"/>
</dbReference>
<name>A0ABU2FCH6_9EURY</name>
<evidence type="ECO:0000313" key="5">
    <source>
        <dbReference type="Proteomes" id="UP001259659"/>
    </source>
</evidence>
<evidence type="ECO:0000259" key="3">
    <source>
        <dbReference type="Pfam" id="PF18911"/>
    </source>
</evidence>
<reference evidence="4 5" key="1">
    <citation type="submission" date="2022-06" db="EMBL/GenBank/DDBJ databases">
        <title>Haloarcula sp. a new haloarchaeum isolate from saline soil.</title>
        <authorList>
            <person name="Strakova D."/>
            <person name="Galisteo C."/>
            <person name="Sanchez-Porro C."/>
            <person name="Ventosa A."/>
        </authorList>
    </citation>
    <scope>NUCLEOTIDE SEQUENCE [LARGE SCALE GENOMIC DNA]</scope>
    <source>
        <strain evidence="4 5">S1CR25-12</strain>
    </source>
</reference>
<dbReference type="RefSeq" id="WP_310919615.1">
    <property type="nucleotide sequence ID" value="NZ_JAMQON010000002.1"/>
</dbReference>
<accession>A0ABU2FCH6</accession>
<feature type="transmembrane region" description="Helical" evidence="2">
    <location>
        <begin position="408"/>
        <end position="427"/>
    </location>
</feature>
<dbReference type="Pfam" id="PF18911">
    <property type="entry name" value="PKD_4"/>
    <property type="match status" value="2"/>
</dbReference>
<proteinExistence type="predicted"/>